<evidence type="ECO:0000256" key="4">
    <source>
        <dbReference type="ARBA" id="ARBA00022692"/>
    </source>
</evidence>
<dbReference type="GO" id="GO:0005886">
    <property type="term" value="C:plasma membrane"/>
    <property type="evidence" value="ECO:0007669"/>
    <property type="project" value="UniProtKB-SubCell"/>
</dbReference>
<feature type="domain" description="EamA" evidence="8">
    <location>
        <begin position="6"/>
        <end position="138"/>
    </location>
</feature>
<evidence type="ECO:0000256" key="3">
    <source>
        <dbReference type="ARBA" id="ARBA00022475"/>
    </source>
</evidence>
<evidence type="ECO:0000256" key="7">
    <source>
        <dbReference type="SAM" id="Phobius"/>
    </source>
</evidence>
<feature type="transmembrane region" description="Helical" evidence="7">
    <location>
        <begin position="94"/>
        <end position="114"/>
    </location>
</feature>
<dbReference type="RefSeq" id="WP_110518126.1">
    <property type="nucleotide sequence ID" value="NZ_PDOF01000001.1"/>
</dbReference>
<dbReference type="Pfam" id="PF00892">
    <property type="entry name" value="EamA"/>
    <property type="match status" value="2"/>
</dbReference>
<dbReference type="PANTHER" id="PTHR32322">
    <property type="entry name" value="INNER MEMBRANE TRANSPORTER"/>
    <property type="match status" value="1"/>
</dbReference>
<protein>
    <submittedName>
        <fullName evidence="9">EamA family transporter</fullName>
    </submittedName>
</protein>
<organism evidence="9 10">
    <name type="scientific">Alteribacter lacisalsi</name>
    <dbReference type="NCBI Taxonomy" id="2045244"/>
    <lineage>
        <taxon>Bacteria</taxon>
        <taxon>Bacillati</taxon>
        <taxon>Bacillota</taxon>
        <taxon>Bacilli</taxon>
        <taxon>Bacillales</taxon>
        <taxon>Bacillaceae</taxon>
        <taxon>Alteribacter</taxon>
    </lineage>
</organism>
<dbReference type="SUPFAM" id="SSF103481">
    <property type="entry name" value="Multidrug resistance efflux transporter EmrE"/>
    <property type="match status" value="2"/>
</dbReference>
<evidence type="ECO:0000256" key="5">
    <source>
        <dbReference type="ARBA" id="ARBA00022989"/>
    </source>
</evidence>
<comment type="similarity">
    <text evidence="2">Belongs to the EamA transporter family.</text>
</comment>
<dbReference type="InterPro" id="IPR050638">
    <property type="entry name" value="AA-Vitamin_Transporters"/>
</dbReference>
<dbReference type="EMBL" id="PDOF01000001">
    <property type="protein sequence ID" value="PYZ98254.1"/>
    <property type="molecule type" value="Genomic_DNA"/>
</dbReference>
<proteinExistence type="inferred from homology"/>
<evidence type="ECO:0000259" key="8">
    <source>
        <dbReference type="Pfam" id="PF00892"/>
    </source>
</evidence>
<evidence type="ECO:0000313" key="10">
    <source>
        <dbReference type="Proteomes" id="UP000248066"/>
    </source>
</evidence>
<dbReference type="PANTHER" id="PTHR32322:SF18">
    <property type="entry name" value="S-ADENOSYLMETHIONINE_S-ADENOSYLHOMOCYSTEINE TRANSPORTER"/>
    <property type="match status" value="1"/>
</dbReference>
<keyword evidence="6 7" id="KW-0472">Membrane</keyword>
<feature type="transmembrane region" description="Helical" evidence="7">
    <location>
        <begin position="271"/>
        <end position="290"/>
    </location>
</feature>
<sequence length="307" mass="32804">MTKGSTYLLLIAVMVIWGFNVVAVKFLVEHFPPVAMQGGRILTASLSALIILWFLKDLRKLSIKEWWWIACAAAFGQLGHHSLLAVGLTETSASNASLILGLIPVTTALLAIIFLNDRLTFLRGCGILTGFAGVAVVVTQNGDTGLISRGDLLVFISMVSQAVSFIFIKKISDTISPRQLTAVMLLIGAVMLLGVSFILESPGIESAVGHSALVWFVFLSSAIIATGLGHILYNAAIHKIGAGQTAIFNNLVPFFALVGSFFLLGERILPAQIAGFFLIATGVVLGTGYVDMKLHARKASHKRRKAG</sequence>
<feature type="transmembrane region" description="Helical" evidence="7">
    <location>
        <begin position="121"/>
        <end position="140"/>
    </location>
</feature>
<evidence type="ECO:0000256" key="1">
    <source>
        <dbReference type="ARBA" id="ARBA00004651"/>
    </source>
</evidence>
<feature type="transmembrane region" description="Helical" evidence="7">
    <location>
        <begin position="245"/>
        <end position="265"/>
    </location>
</feature>
<comment type="subcellular location">
    <subcellularLocation>
        <location evidence="1">Cell membrane</location>
        <topology evidence="1">Multi-pass membrane protein</topology>
    </subcellularLocation>
</comment>
<feature type="transmembrane region" description="Helical" evidence="7">
    <location>
        <begin position="67"/>
        <end position="88"/>
    </location>
</feature>
<evidence type="ECO:0000256" key="2">
    <source>
        <dbReference type="ARBA" id="ARBA00007362"/>
    </source>
</evidence>
<dbReference type="AlphaFoldDB" id="A0A2W0H8R1"/>
<feature type="transmembrane region" description="Helical" evidence="7">
    <location>
        <begin position="7"/>
        <end position="28"/>
    </location>
</feature>
<comment type="caution">
    <text evidence="9">The sequence shown here is derived from an EMBL/GenBank/DDBJ whole genome shotgun (WGS) entry which is preliminary data.</text>
</comment>
<name>A0A2W0H8R1_9BACI</name>
<dbReference type="InterPro" id="IPR037185">
    <property type="entry name" value="EmrE-like"/>
</dbReference>
<keyword evidence="10" id="KW-1185">Reference proteome</keyword>
<feature type="transmembrane region" description="Helical" evidence="7">
    <location>
        <begin position="34"/>
        <end position="55"/>
    </location>
</feature>
<dbReference type="InterPro" id="IPR000620">
    <property type="entry name" value="EamA_dom"/>
</dbReference>
<evidence type="ECO:0000256" key="6">
    <source>
        <dbReference type="ARBA" id="ARBA00023136"/>
    </source>
</evidence>
<feature type="transmembrane region" description="Helical" evidence="7">
    <location>
        <begin position="152"/>
        <end position="168"/>
    </location>
</feature>
<feature type="domain" description="EamA" evidence="8">
    <location>
        <begin position="149"/>
        <end position="285"/>
    </location>
</feature>
<reference evidence="9 10" key="1">
    <citation type="submission" date="2017-10" db="EMBL/GenBank/DDBJ databases">
        <title>Bacillus sp. nov., a halophilic bacterium isolated from a Yangshapao Lake.</title>
        <authorList>
            <person name="Wang H."/>
        </authorList>
    </citation>
    <scope>NUCLEOTIDE SEQUENCE [LARGE SCALE GENOMIC DNA]</scope>
    <source>
        <strain evidence="9 10">YSP-3</strain>
    </source>
</reference>
<evidence type="ECO:0000313" key="9">
    <source>
        <dbReference type="EMBL" id="PYZ98254.1"/>
    </source>
</evidence>
<feature type="transmembrane region" description="Helical" evidence="7">
    <location>
        <begin position="211"/>
        <end position="233"/>
    </location>
</feature>
<dbReference type="Proteomes" id="UP000248066">
    <property type="component" value="Unassembled WGS sequence"/>
</dbReference>
<keyword evidence="5 7" id="KW-1133">Transmembrane helix</keyword>
<dbReference type="OrthoDB" id="4529062at2"/>
<gene>
    <name evidence="9" type="ORF">CR205_06565</name>
</gene>
<keyword evidence="3" id="KW-1003">Cell membrane</keyword>
<accession>A0A2W0H8R1</accession>
<keyword evidence="4 7" id="KW-0812">Transmembrane</keyword>
<feature type="transmembrane region" description="Helical" evidence="7">
    <location>
        <begin position="180"/>
        <end position="199"/>
    </location>
</feature>